<feature type="compositionally biased region" description="Basic and acidic residues" evidence="1">
    <location>
        <begin position="397"/>
        <end position="421"/>
    </location>
</feature>
<sequence length="898" mass="95613">MSSMKLTEGPRREVREDAGGLETLRAKLRQQVHETAAAKGQVAALLAYMTDKMAPMVSKMEKKAKDIMHQSQLKDATIKQLTLQCQQKEVALHICIEAGTRTDATIASQRSKIEYWKKVATEQEQECKRAQGICNEKDATIDALRKEAQKSSEFAANGKHRLHELIHALEQKLRPMKKALLTAQRQRDAAVEGEARAVERARQAEASAGEARPAKRPGLLASLKGLGRWSRTASAQAPEPQQHSQAPLNGGAAGRADAGEAQDDAAQVQAPMAAAAVKLDASTAADIAACAPAGDGLANSFTPVSQDKHAGLPGRSPQTGGPSASRTCSAKRQAEPEASAPVQIAEAGSEADDAVALASHPAKRRRSSFDSHQGTSPTHQQQGPPTAGGMGMTMGCKIDRRPDRSKQRRSRDMRGNEKPDRSILSMDAQPKYSCPPLLASMSARVKDDIIRMNGGKAPSAGHPEYELFLEVSRESEGTEAAAPPKQAASTATDTATCAPAEDGLANNNSTPVHQDKHTGHMGSPPRTGGPVASKTHGTKRPAEPAESAPVQQSEVDGAAGRAVASCPAKRCRYSPDGQEGTLPTHQQQGPPAAGGVGMTIGCKIKNRPDRSKQRKRHDLRGNEKPDRSIPSMDAQPQDPCTLLLASMSARAKDDIIRMNGGKAPSAGHPAYELFLEVSRESEGMVGAALVKQDASTATDMATCAPAGDGLANDNSTPVHQDKHTAGHPSSLPQTGGPVASRTCGAKRRAEPEASAPVHRSEADGAADGAMVSRPAKRCRFSLDGQEGDKIQSNGVFRAQRELATRAIKECPLGTRTCKRPNAHGSQKYRRSILFMETRPGDPCTPLLVRIAAKLRDKIISENDGKAPSAEHPQYERFKRLCRKSQGMSDAKDSICPVT</sequence>
<feature type="compositionally biased region" description="Polar residues" evidence="1">
    <location>
        <begin position="316"/>
        <end position="330"/>
    </location>
</feature>
<comment type="caution">
    <text evidence="2">The sequence shown here is derived from an EMBL/GenBank/DDBJ whole genome shotgun (WGS) entry which is preliminary data.</text>
</comment>
<feature type="compositionally biased region" description="Polar residues" evidence="1">
    <location>
        <begin position="370"/>
        <end position="379"/>
    </location>
</feature>
<feature type="compositionally biased region" description="Low complexity" evidence="1">
    <location>
        <begin position="480"/>
        <end position="500"/>
    </location>
</feature>
<dbReference type="Proteomes" id="UP001314263">
    <property type="component" value="Unassembled WGS sequence"/>
</dbReference>
<evidence type="ECO:0000313" key="3">
    <source>
        <dbReference type="Proteomes" id="UP001314263"/>
    </source>
</evidence>
<feature type="region of interest" description="Disordered" evidence="1">
    <location>
        <begin position="706"/>
        <end position="771"/>
    </location>
</feature>
<feature type="region of interest" description="Disordered" evidence="1">
    <location>
        <begin position="472"/>
        <end position="637"/>
    </location>
</feature>
<feature type="region of interest" description="Disordered" evidence="1">
    <location>
        <begin position="301"/>
        <end position="431"/>
    </location>
</feature>
<feature type="region of interest" description="Disordered" evidence="1">
    <location>
        <begin position="230"/>
        <end position="267"/>
    </location>
</feature>
<feature type="compositionally biased region" description="Polar residues" evidence="1">
    <location>
        <begin position="231"/>
        <end position="247"/>
    </location>
</feature>
<evidence type="ECO:0000256" key="1">
    <source>
        <dbReference type="SAM" id="MobiDB-lite"/>
    </source>
</evidence>
<gene>
    <name evidence="2" type="ORF">CVIRNUC_005959</name>
</gene>
<accession>A0AAV1I9Z9</accession>
<keyword evidence="3" id="KW-1185">Reference proteome</keyword>
<reference evidence="2 3" key="1">
    <citation type="submission" date="2023-10" db="EMBL/GenBank/DDBJ databases">
        <authorList>
            <person name="Maclean D."/>
            <person name="Macfadyen A."/>
        </authorList>
    </citation>
    <scope>NUCLEOTIDE SEQUENCE [LARGE SCALE GENOMIC DNA]</scope>
</reference>
<protein>
    <submittedName>
        <fullName evidence="2">Uncharacterized protein</fullName>
    </submittedName>
</protein>
<name>A0AAV1I9Z9_9CHLO</name>
<organism evidence="2 3">
    <name type="scientific">Coccomyxa viridis</name>
    <dbReference type="NCBI Taxonomy" id="1274662"/>
    <lineage>
        <taxon>Eukaryota</taxon>
        <taxon>Viridiplantae</taxon>
        <taxon>Chlorophyta</taxon>
        <taxon>core chlorophytes</taxon>
        <taxon>Trebouxiophyceae</taxon>
        <taxon>Trebouxiophyceae incertae sedis</taxon>
        <taxon>Coccomyxaceae</taxon>
        <taxon>Coccomyxa</taxon>
    </lineage>
</organism>
<dbReference type="AlphaFoldDB" id="A0AAV1I9Z9"/>
<evidence type="ECO:0000313" key="2">
    <source>
        <dbReference type="EMBL" id="CAK0782764.1"/>
    </source>
</evidence>
<proteinExistence type="predicted"/>
<dbReference type="EMBL" id="CAUYUE010000007">
    <property type="protein sequence ID" value="CAK0782764.1"/>
    <property type="molecule type" value="Genomic_DNA"/>
</dbReference>